<dbReference type="RefSeq" id="WP_091408417.1">
    <property type="nucleotide sequence ID" value="NZ_LT629749.1"/>
</dbReference>
<evidence type="ECO:0000256" key="2">
    <source>
        <dbReference type="ARBA" id="ARBA00023015"/>
    </source>
</evidence>
<dbReference type="Pfam" id="PF08281">
    <property type="entry name" value="Sigma70_r4_2"/>
    <property type="match status" value="1"/>
</dbReference>
<name>A0A1H1L2A9_9ACTN</name>
<evidence type="ECO:0000259" key="6">
    <source>
        <dbReference type="Pfam" id="PF08281"/>
    </source>
</evidence>
<dbReference type="GO" id="GO:0016987">
    <property type="term" value="F:sigma factor activity"/>
    <property type="evidence" value="ECO:0007669"/>
    <property type="project" value="UniProtKB-KW"/>
</dbReference>
<keyword evidence="2" id="KW-0805">Transcription regulation</keyword>
<dbReference type="InterPro" id="IPR013324">
    <property type="entry name" value="RNA_pol_sigma_r3/r4-like"/>
</dbReference>
<protein>
    <recommendedName>
        <fullName evidence="6">RNA polymerase sigma factor 70 region 4 type 2 domain-containing protein</fullName>
    </recommendedName>
</protein>
<dbReference type="GO" id="GO:0006352">
    <property type="term" value="P:DNA-templated transcription initiation"/>
    <property type="evidence" value="ECO:0007669"/>
    <property type="project" value="InterPro"/>
</dbReference>
<dbReference type="EMBL" id="LT629749">
    <property type="protein sequence ID" value="SDR68440.1"/>
    <property type="molecule type" value="Genomic_DNA"/>
</dbReference>
<comment type="similarity">
    <text evidence="1">Belongs to the sigma-70 factor family. ECF subfamily.</text>
</comment>
<keyword evidence="4" id="KW-0804">Transcription</keyword>
<dbReference type="GO" id="GO:0003677">
    <property type="term" value="F:DNA binding"/>
    <property type="evidence" value="ECO:0007669"/>
    <property type="project" value="InterPro"/>
</dbReference>
<evidence type="ECO:0000256" key="5">
    <source>
        <dbReference type="SAM" id="MobiDB-lite"/>
    </source>
</evidence>
<keyword evidence="8" id="KW-1185">Reference proteome</keyword>
<evidence type="ECO:0000313" key="8">
    <source>
        <dbReference type="Proteomes" id="UP000199092"/>
    </source>
</evidence>
<dbReference type="STRING" id="546871.SAMN04488543_0026"/>
<proteinExistence type="inferred from homology"/>
<dbReference type="Proteomes" id="UP000199092">
    <property type="component" value="Chromosome I"/>
</dbReference>
<dbReference type="InterPro" id="IPR013249">
    <property type="entry name" value="RNA_pol_sigma70_r4_t2"/>
</dbReference>
<dbReference type="Gene3D" id="1.10.10.10">
    <property type="entry name" value="Winged helix-like DNA-binding domain superfamily/Winged helix DNA-binding domain"/>
    <property type="match status" value="1"/>
</dbReference>
<dbReference type="SUPFAM" id="SSF88659">
    <property type="entry name" value="Sigma3 and sigma4 domains of RNA polymerase sigma factors"/>
    <property type="match status" value="1"/>
</dbReference>
<reference evidence="7 8" key="1">
    <citation type="submission" date="2016-10" db="EMBL/GenBank/DDBJ databases">
        <authorList>
            <person name="de Groot N.N."/>
        </authorList>
    </citation>
    <scope>NUCLEOTIDE SEQUENCE [LARGE SCALE GENOMIC DNA]</scope>
    <source>
        <strain evidence="7 8">DSM 21741</strain>
    </source>
</reference>
<dbReference type="AlphaFoldDB" id="A0A1H1L2A9"/>
<evidence type="ECO:0000256" key="3">
    <source>
        <dbReference type="ARBA" id="ARBA00023082"/>
    </source>
</evidence>
<evidence type="ECO:0000313" key="7">
    <source>
        <dbReference type="EMBL" id="SDR68440.1"/>
    </source>
</evidence>
<sequence>MAPDAAAAGSADASSRALVGGCALLLVGDVARADRLSQTVLARHASAAGAPVPLLRVLRDLVRARPGDFEPPWVAAARVELRDTGTGPSTSPLLDALQTLPAEPRAALVLRGYAGLGAAEVAEVLQVDPPTGERWSDQASQELAARRPDQWAPGRLVAELRSAAGPAVVGGTAATDRAHGRQLVRRRRVRRAGAALAAALVLVLGTVTVLDRGAEVPQAASSPGAPAPSPPSPTPTGPEPVTAACDIHNPSCQATVMRRWRTAMSEVVVAHLDPEGSYFTGYSFSYDPRYESRTFWAGGDGALGLEVFRLHGGATEVYVQVATGYDTAVRCGATTRSRCEGQRFMNGNRFTLSTTTQVERGIEVQHRPDGDQVITVVARNTTRGEVLDVTRADLVELVQDPRLRLPVI</sequence>
<gene>
    <name evidence="7" type="ORF">SAMN04488543_0026</name>
</gene>
<evidence type="ECO:0000256" key="1">
    <source>
        <dbReference type="ARBA" id="ARBA00010641"/>
    </source>
</evidence>
<organism evidence="7 8">
    <name type="scientific">Friedmanniella luteola</name>
    <dbReference type="NCBI Taxonomy" id="546871"/>
    <lineage>
        <taxon>Bacteria</taxon>
        <taxon>Bacillati</taxon>
        <taxon>Actinomycetota</taxon>
        <taxon>Actinomycetes</taxon>
        <taxon>Propionibacteriales</taxon>
        <taxon>Nocardioidaceae</taxon>
        <taxon>Friedmanniella</taxon>
    </lineage>
</organism>
<feature type="compositionally biased region" description="Pro residues" evidence="5">
    <location>
        <begin position="225"/>
        <end position="238"/>
    </location>
</feature>
<accession>A0A1H1L2A9</accession>
<dbReference type="InterPro" id="IPR036388">
    <property type="entry name" value="WH-like_DNA-bd_sf"/>
</dbReference>
<feature type="region of interest" description="Disordered" evidence="5">
    <location>
        <begin position="217"/>
        <end position="243"/>
    </location>
</feature>
<dbReference type="OrthoDB" id="3294528at2"/>
<feature type="domain" description="RNA polymerase sigma factor 70 region 4 type 2" evidence="6">
    <location>
        <begin position="93"/>
        <end position="131"/>
    </location>
</feature>
<keyword evidence="3" id="KW-0731">Sigma factor</keyword>
<evidence type="ECO:0000256" key="4">
    <source>
        <dbReference type="ARBA" id="ARBA00023163"/>
    </source>
</evidence>